<comment type="caution">
    <text evidence="2">The sequence shown here is derived from an EMBL/GenBank/DDBJ whole genome shotgun (WGS) entry which is preliminary data.</text>
</comment>
<reference evidence="2" key="1">
    <citation type="submission" date="2021-03" db="EMBL/GenBank/DDBJ databases">
        <title>Leucobacter chromiisoli sp. nov., isolated from chromium-containing soil of chemical plant.</title>
        <authorList>
            <person name="Xu Z."/>
        </authorList>
    </citation>
    <scope>NUCLEOTIDE SEQUENCE</scope>
    <source>
        <strain evidence="2">A2</strain>
    </source>
</reference>
<dbReference type="InterPro" id="IPR051448">
    <property type="entry name" value="CdaR-like_regulators"/>
</dbReference>
<proteinExistence type="predicted"/>
<evidence type="ECO:0000313" key="3">
    <source>
        <dbReference type="Proteomes" id="UP000664398"/>
    </source>
</evidence>
<name>A0A939LT64_9MICO</name>
<evidence type="ECO:0000259" key="1">
    <source>
        <dbReference type="Pfam" id="PF13556"/>
    </source>
</evidence>
<evidence type="ECO:0000313" key="2">
    <source>
        <dbReference type="EMBL" id="MBO1804359.1"/>
    </source>
</evidence>
<dbReference type="RefSeq" id="WP_208044856.1">
    <property type="nucleotide sequence ID" value="NZ_JAGDYL010000005.1"/>
</dbReference>
<dbReference type="EMBL" id="JAGDYL010000005">
    <property type="protein sequence ID" value="MBO1804359.1"/>
    <property type="molecule type" value="Genomic_DNA"/>
</dbReference>
<accession>A0A939LT64</accession>
<dbReference type="Proteomes" id="UP000664398">
    <property type="component" value="Unassembled WGS sequence"/>
</dbReference>
<protein>
    <submittedName>
        <fullName evidence="2">Helix-turn-helix domain-containing protein</fullName>
    </submittedName>
</protein>
<dbReference type="Gene3D" id="1.10.10.2840">
    <property type="entry name" value="PucR C-terminal helix-turn-helix domain"/>
    <property type="match status" value="1"/>
</dbReference>
<dbReference type="PANTHER" id="PTHR33744:SF1">
    <property type="entry name" value="DNA-BINDING TRANSCRIPTIONAL ACTIVATOR ADER"/>
    <property type="match status" value="1"/>
</dbReference>
<feature type="domain" description="PucR C-terminal helix-turn-helix" evidence="1">
    <location>
        <begin position="30"/>
        <end position="87"/>
    </location>
</feature>
<keyword evidence="3" id="KW-1185">Reference proteome</keyword>
<dbReference type="InterPro" id="IPR042070">
    <property type="entry name" value="PucR_C-HTH_sf"/>
</dbReference>
<organism evidence="2 3">
    <name type="scientific">Leucobacter ruminantium</name>
    <dbReference type="NCBI Taxonomy" id="1289170"/>
    <lineage>
        <taxon>Bacteria</taxon>
        <taxon>Bacillati</taxon>
        <taxon>Actinomycetota</taxon>
        <taxon>Actinomycetes</taxon>
        <taxon>Micrococcales</taxon>
        <taxon>Microbacteriaceae</taxon>
        <taxon>Leucobacter</taxon>
    </lineage>
</organism>
<sequence length="94" mass="10530">MPRTVAEGEAVVERVLGRVLAYDRERGAGLVASLSAYFAANRSWRDAAAALGIHKQTLVYRMQKVEELTGRSLRDLGDQTELFLALRTLRLLDR</sequence>
<dbReference type="InterPro" id="IPR025736">
    <property type="entry name" value="PucR_C-HTH_dom"/>
</dbReference>
<dbReference type="AlphaFoldDB" id="A0A939LT64"/>
<dbReference type="Pfam" id="PF13556">
    <property type="entry name" value="HTH_30"/>
    <property type="match status" value="1"/>
</dbReference>
<dbReference type="PANTHER" id="PTHR33744">
    <property type="entry name" value="CARBOHYDRATE DIACID REGULATOR"/>
    <property type="match status" value="1"/>
</dbReference>
<gene>
    <name evidence="2" type="ORF">J4H91_03385</name>
</gene>